<feature type="region of interest" description="Disordered" evidence="1">
    <location>
        <begin position="1"/>
        <end position="78"/>
    </location>
</feature>
<evidence type="ECO:0000313" key="3">
    <source>
        <dbReference type="Proteomes" id="UP001138500"/>
    </source>
</evidence>
<feature type="compositionally biased region" description="Basic residues" evidence="1">
    <location>
        <begin position="44"/>
        <end position="54"/>
    </location>
</feature>
<keyword evidence="3" id="KW-1185">Reference proteome</keyword>
<reference evidence="2 3" key="1">
    <citation type="journal article" date="2018" name="IMA Fungus">
        <title>IMA Genome-F 10: Nine draft genome sequences of Claviceps purpurea s.lat., including C. arundinis, C. humidiphila, and C. cf. spartinae, pseudomolecules for the pitch canker pathogen Fusarium circinatum, draft genome of Davidsoniella eucalypti, Grosmannia galeiformis, Quambalaria eucalypti, and Teratosphaeria destructans.</title>
        <authorList>
            <person name="Wingfield B.D."/>
            <person name="Liu M."/>
            <person name="Nguyen H.D."/>
            <person name="Lane F.A."/>
            <person name="Morgan S.W."/>
            <person name="De Vos L."/>
            <person name="Wilken P.M."/>
            <person name="Duong T.A."/>
            <person name="Aylward J."/>
            <person name="Coetzee M.P."/>
            <person name="Dadej K."/>
            <person name="De Beer Z.W."/>
            <person name="Findlay W."/>
            <person name="Havenga M."/>
            <person name="Kolarik M."/>
            <person name="Menzies J.G."/>
            <person name="Naidoo K."/>
            <person name="Pochopski O."/>
            <person name="Shoukouhi P."/>
            <person name="Santana Q.C."/>
            <person name="Seifert K.A."/>
            <person name="Soal N."/>
            <person name="Steenkamp E.T."/>
            <person name="Tatham C.T."/>
            <person name="van der Nest M.A."/>
            <person name="Wingfield M.J."/>
        </authorList>
    </citation>
    <scope>NUCLEOTIDE SEQUENCE [LARGE SCALE GENOMIC DNA]</scope>
    <source>
        <strain evidence="2">CMW44962</strain>
    </source>
</reference>
<dbReference type="OrthoDB" id="5607at2759"/>
<dbReference type="InterPro" id="IPR011257">
    <property type="entry name" value="DNA_glycosylase"/>
</dbReference>
<reference evidence="2 3" key="2">
    <citation type="journal article" date="2021" name="Curr. Genet.">
        <title>Genetic response to nitrogen starvation in the aggressive Eucalyptus foliar pathogen Teratosphaeria destructans.</title>
        <authorList>
            <person name="Havenga M."/>
            <person name="Wingfield B.D."/>
            <person name="Wingfield M.J."/>
            <person name="Dreyer L.L."/>
            <person name="Roets F."/>
            <person name="Aylward J."/>
        </authorList>
    </citation>
    <scope>NUCLEOTIDE SEQUENCE [LARGE SCALE GENOMIC DNA]</scope>
    <source>
        <strain evidence="2">CMW44962</strain>
    </source>
</reference>
<dbReference type="Proteomes" id="UP001138500">
    <property type="component" value="Unassembled WGS sequence"/>
</dbReference>
<dbReference type="PANTHER" id="PTHR47203:SF1">
    <property type="entry name" value="HYPOTHETICAL BASE EXCISION DNA REPAIR PROTEIN (EUROFUNG)"/>
    <property type="match status" value="1"/>
</dbReference>
<organism evidence="2 3">
    <name type="scientific">Teratosphaeria destructans</name>
    <dbReference type="NCBI Taxonomy" id="418781"/>
    <lineage>
        <taxon>Eukaryota</taxon>
        <taxon>Fungi</taxon>
        <taxon>Dikarya</taxon>
        <taxon>Ascomycota</taxon>
        <taxon>Pezizomycotina</taxon>
        <taxon>Dothideomycetes</taxon>
        <taxon>Dothideomycetidae</taxon>
        <taxon>Mycosphaerellales</taxon>
        <taxon>Teratosphaeriaceae</taxon>
        <taxon>Teratosphaeria</taxon>
    </lineage>
</organism>
<comment type="caution">
    <text evidence="2">The sequence shown here is derived from an EMBL/GenBank/DDBJ whole genome shotgun (WGS) entry which is preliminary data.</text>
</comment>
<dbReference type="GO" id="GO:0003824">
    <property type="term" value="F:catalytic activity"/>
    <property type="evidence" value="ECO:0007669"/>
    <property type="project" value="InterPro"/>
</dbReference>
<sequence>MPHSVGFTLLPLSCADDDALIPPPKKRSKRAPSGSDDSEDQSHYKKRSAQRKHRKLEEDLEPTKPINSGSDGSMTVPAPLKPAERAEVVKGYGLSPGVSPYPGYSQPSHNQGYEAVRLLEQHHGTEQVMPRRVANLDRTGCGDVQNILGALLRTYISMQCNVIASNAALQSLGRVYGVKDGSPDLYAVLQGPPEQLRDALRSRGMPTMKTRNILRTYANGVG</sequence>
<dbReference type="Gene3D" id="1.10.340.30">
    <property type="entry name" value="Hypothetical protein, domain 2"/>
    <property type="match status" value="1"/>
</dbReference>
<protein>
    <submittedName>
        <fullName evidence="2">HhH-GPD family base excision DNA repair protein</fullName>
    </submittedName>
</protein>
<proteinExistence type="predicted"/>
<accession>A0A9W7T1I6</accession>
<evidence type="ECO:0000256" key="1">
    <source>
        <dbReference type="SAM" id="MobiDB-lite"/>
    </source>
</evidence>
<dbReference type="AlphaFoldDB" id="A0A9W7T1I6"/>
<evidence type="ECO:0000313" key="2">
    <source>
        <dbReference type="EMBL" id="KAH9845745.1"/>
    </source>
</evidence>
<dbReference type="EMBL" id="RIBY02000002">
    <property type="protein sequence ID" value="KAH9845745.1"/>
    <property type="molecule type" value="Genomic_DNA"/>
</dbReference>
<dbReference type="SUPFAM" id="SSF48150">
    <property type="entry name" value="DNA-glycosylase"/>
    <property type="match status" value="1"/>
</dbReference>
<dbReference type="GO" id="GO:0006281">
    <property type="term" value="P:DNA repair"/>
    <property type="evidence" value="ECO:0007669"/>
    <property type="project" value="InterPro"/>
</dbReference>
<dbReference type="PANTHER" id="PTHR47203">
    <property type="match status" value="1"/>
</dbReference>
<name>A0A9W7T1I6_9PEZI</name>
<gene>
    <name evidence="2" type="ORF">Tdes44962_MAKER01176</name>
</gene>